<feature type="transmembrane region" description="Helical" evidence="1">
    <location>
        <begin position="36"/>
        <end position="56"/>
    </location>
</feature>
<dbReference type="OrthoDB" id="9777755at2"/>
<feature type="transmembrane region" description="Helical" evidence="1">
    <location>
        <begin position="148"/>
        <end position="169"/>
    </location>
</feature>
<feature type="transmembrane region" description="Helical" evidence="1">
    <location>
        <begin position="190"/>
        <end position="207"/>
    </location>
</feature>
<evidence type="ECO:0000313" key="3">
    <source>
        <dbReference type="EMBL" id="GCF06926.1"/>
    </source>
</evidence>
<evidence type="ECO:0000313" key="4">
    <source>
        <dbReference type="Proteomes" id="UP000322530"/>
    </source>
</evidence>
<sequence length="306" mass="33766">MFFRHASVLFSDAEEGGQPASGDASLSVKVSARRGLMLYFVLLLVCSVLSNSFALISRSSFSGFFIMWSPGIAALLTRLLRREGWDDISLRFGRGRSCFAIVFAAIIPAIVALIAYGTAWLTHLAQLVPFHASPNMTVALTFLGKNPAWPVSLFLLLAMLVSELFNAAGEELGWRGYMLTRLIDAGVPRPVLVSGLIWSFWHWPLIFLTAPHFGLPLIFSACIFLTTITSLGYLEARLRLQTGSIWPSIVLHAAWNSWIVELFSSLSGGGDTSHWIGESGILVALVMIIVATFFWRGNWKIRRSVV</sequence>
<reference evidence="3 4" key="1">
    <citation type="submission" date="2019-01" db="EMBL/GenBank/DDBJ databases">
        <title>Draft genome sequence of Dictyobacter sp. Uno17.</title>
        <authorList>
            <person name="Wang C.M."/>
            <person name="Zheng Y."/>
            <person name="Sakai Y."/>
            <person name="Abe K."/>
            <person name="Yokota A."/>
            <person name="Yabe S."/>
        </authorList>
    </citation>
    <scope>NUCLEOTIDE SEQUENCE [LARGE SCALE GENOMIC DNA]</scope>
    <source>
        <strain evidence="3 4">Uno17</strain>
    </source>
</reference>
<protein>
    <recommendedName>
        <fullName evidence="2">CAAX prenyl protease 2/Lysostaphin resistance protein A-like domain-containing protein</fullName>
    </recommendedName>
</protein>
<keyword evidence="1" id="KW-1133">Transmembrane helix</keyword>
<dbReference type="InterPro" id="IPR042150">
    <property type="entry name" value="MmRce1-like"/>
</dbReference>
<feature type="transmembrane region" description="Helical" evidence="1">
    <location>
        <begin position="275"/>
        <end position="295"/>
    </location>
</feature>
<dbReference type="AlphaFoldDB" id="A0A5A5T6W8"/>
<accession>A0A5A5T6W8</accession>
<feature type="transmembrane region" description="Helical" evidence="1">
    <location>
        <begin position="245"/>
        <end position="263"/>
    </location>
</feature>
<gene>
    <name evidence="3" type="ORF">KDI_04900</name>
</gene>
<keyword evidence="4" id="KW-1185">Reference proteome</keyword>
<dbReference type="Pfam" id="PF02517">
    <property type="entry name" value="Rce1-like"/>
    <property type="match status" value="1"/>
</dbReference>
<evidence type="ECO:0000259" key="2">
    <source>
        <dbReference type="Pfam" id="PF02517"/>
    </source>
</evidence>
<keyword evidence="1" id="KW-0812">Transmembrane</keyword>
<proteinExistence type="predicted"/>
<dbReference type="GO" id="GO:0004175">
    <property type="term" value="F:endopeptidase activity"/>
    <property type="evidence" value="ECO:0007669"/>
    <property type="project" value="UniProtKB-ARBA"/>
</dbReference>
<keyword evidence="1" id="KW-0472">Membrane</keyword>
<feature type="transmembrane region" description="Helical" evidence="1">
    <location>
        <begin position="101"/>
        <end position="128"/>
    </location>
</feature>
<dbReference type="PANTHER" id="PTHR35797:SF1">
    <property type="entry name" value="PROTEASE"/>
    <property type="match status" value="1"/>
</dbReference>
<name>A0A5A5T6W8_9CHLR</name>
<organism evidence="3 4">
    <name type="scientific">Dictyobacter arantiisoli</name>
    <dbReference type="NCBI Taxonomy" id="2014874"/>
    <lineage>
        <taxon>Bacteria</taxon>
        <taxon>Bacillati</taxon>
        <taxon>Chloroflexota</taxon>
        <taxon>Ktedonobacteria</taxon>
        <taxon>Ktedonobacterales</taxon>
        <taxon>Dictyobacteraceae</taxon>
        <taxon>Dictyobacter</taxon>
    </lineage>
</organism>
<feature type="domain" description="CAAX prenyl protease 2/Lysostaphin resistance protein A-like" evidence="2">
    <location>
        <begin position="154"/>
        <end position="257"/>
    </location>
</feature>
<dbReference type="InterPro" id="IPR003675">
    <property type="entry name" value="Rce1/LyrA-like_dom"/>
</dbReference>
<feature type="transmembrane region" description="Helical" evidence="1">
    <location>
        <begin position="213"/>
        <end position="233"/>
    </location>
</feature>
<dbReference type="GO" id="GO:0080120">
    <property type="term" value="P:CAAX-box protein maturation"/>
    <property type="evidence" value="ECO:0007669"/>
    <property type="project" value="UniProtKB-ARBA"/>
</dbReference>
<dbReference type="PANTHER" id="PTHR35797">
    <property type="entry name" value="PROTEASE-RELATED"/>
    <property type="match status" value="1"/>
</dbReference>
<dbReference type="Proteomes" id="UP000322530">
    <property type="component" value="Unassembled WGS sequence"/>
</dbReference>
<dbReference type="EMBL" id="BIXY01000004">
    <property type="protein sequence ID" value="GCF06926.1"/>
    <property type="molecule type" value="Genomic_DNA"/>
</dbReference>
<feature type="transmembrane region" description="Helical" evidence="1">
    <location>
        <begin position="62"/>
        <end position="80"/>
    </location>
</feature>
<evidence type="ECO:0000256" key="1">
    <source>
        <dbReference type="SAM" id="Phobius"/>
    </source>
</evidence>
<dbReference type="RefSeq" id="WP_149399978.1">
    <property type="nucleotide sequence ID" value="NZ_BIXY01000004.1"/>
</dbReference>
<comment type="caution">
    <text evidence="3">The sequence shown here is derived from an EMBL/GenBank/DDBJ whole genome shotgun (WGS) entry which is preliminary data.</text>
</comment>